<accession>A0A3E1BS10</accession>
<feature type="domain" description="PilZ" evidence="1">
    <location>
        <begin position="10"/>
        <end position="94"/>
    </location>
</feature>
<protein>
    <submittedName>
        <fullName evidence="2">Pilus assembly protein PilZ</fullName>
    </submittedName>
</protein>
<dbReference type="Proteomes" id="UP000256748">
    <property type="component" value="Unassembled WGS sequence"/>
</dbReference>
<evidence type="ECO:0000259" key="1">
    <source>
        <dbReference type="Pfam" id="PF07238"/>
    </source>
</evidence>
<dbReference type="AlphaFoldDB" id="A0A3E1BS10"/>
<dbReference type="EMBL" id="NAOO01000010">
    <property type="protein sequence ID" value="RFB95822.1"/>
    <property type="molecule type" value="Genomic_DNA"/>
</dbReference>
<evidence type="ECO:0000313" key="3">
    <source>
        <dbReference type="Proteomes" id="UP000256748"/>
    </source>
</evidence>
<sequence length="135" mass="14992">MSHNLKITARKADRKNCRVFGSVKYLNSEVDVRILNLSATGAALETKTPLQAASGSKVRIEAENIGLLEGIIRWKHNGRIGIQFDVNSNARAQVSSYFRFFHKEIRPVLAVRQLRAATSGDRPPHLATSTPKPSR</sequence>
<dbReference type="Pfam" id="PF07238">
    <property type="entry name" value="PilZ"/>
    <property type="match status" value="1"/>
</dbReference>
<proteinExistence type="predicted"/>
<dbReference type="SUPFAM" id="SSF141371">
    <property type="entry name" value="PilZ domain-like"/>
    <property type="match status" value="1"/>
</dbReference>
<organism evidence="2 3">
    <name type="scientific">Rhizobium leguminosarum bv. trifolii</name>
    <dbReference type="NCBI Taxonomy" id="386"/>
    <lineage>
        <taxon>Bacteria</taxon>
        <taxon>Pseudomonadati</taxon>
        <taxon>Pseudomonadota</taxon>
        <taxon>Alphaproteobacteria</taxon>
        <taxon>Hyphomicrobiales</taxon>
        <taxon>Rhizobiaceae</taxon>
        <taxon>Rhizobium/Agrobacterium group</taxon>
        <taxon>Rhizobium</taxon>
    </lineage>
</organism>
<comment type="caution">
    <text evidence="2">The sequence shown here is derived from an EMBL/GenBank/DDBJ whole genome shotgun (WGS) entry which is preliminary data.</text>
</comment>
<gene>
    <name evidence="2" type="ORF">B5K10_09660</name>
</gene>
<dbReference type="InterPro" id="IPR009875">
    <property type="entry name" value="PilZ_domain"/>
</dbReference>
<dbReference type="RefSeq" id="WP_116273165.1">
    <property type="nucleotide sequence ID" value="NZ_KZ859521.1"/>
</dbReference>
<dbReference type="Gene3D" id="2.40.10.220">
    <property type="entry name" value="predicted glycosyltransferase like domains"/>
    <property type="match status" value="1"/>
</dbReference>
<evidence type="ECO:0000313" key="2">
    <source>
        <dbReference type="EMBL" id="RFB95822.1"/>
    </source>
</evidence>
<dbReference type="GO" id="GO:0035438">
    <property type="term" value="F:cyclic-di-GMP binding"/>
    <property type="evidence" value="ECO:0007669"/>
    <property type="project" value="InterPro"/>
</dbReference>
<name>A0A3E1BS10_RHILT</name>
<reference evidence="2 3" key="1">
    <citation type="submission" date="2017-03" db="EMBL/GenBank/DDBJ databases">
        <title>Genome analysis of Rhizobial strains effectives or ineffectives for nitrogen fixation isolated from bean seeds.</title>
        <authorList>
            <person name="Peralta H."/>
            <person name="Aguilar-Vera A."/>
            <person name="Mora Y."/>
            <person name="Vargas-Lagunas C."/>
            <person name="Girard L."/>
            <person name="Mora J."/>
        </authorList>
    </citation>
    <scope>NUCLEOTIDE SEQUENCE [LARGE SCALE GENOMIC DNA]</scope>
    <source>
        <strain evidence="2 3">CCGM5</strain>
    </source>
</reference>